<keyword evidence="2 3" id="KW-0040">ANK repeat</keyword>
<organism evidence="4 5">
    <name type="scientific">Nezara viridula</name>
    <name type="common">Southern green stink bug</name>
    <name type="synonym">Cimex viridulus</name>
    <dbReference type="NCBI Taxonomy" id="85310"/>
    <lineage>
        <taxon>Eukaryota</taxon>
        <taxon>Metazoa</taxon>
        <taxon>Ecdysozoa</taxon>
        <taxon>Arthropoda</taxon>
        <taxon>Hexapoda</taxon>
        <taxon>Insecta</taxon>
        <taxon>Pterygota</taxon>
        <taxon>Neoptera</taxon>
        <taxon>Paraneoptera</taxon>
        <taxon>Hemiptera</taxon>
        <taxon>Heteroptera</taxon>
        <taxon>Panheteroptera</taxon>
        <taxon>Pentatomomorpha</taxon>
        <taxon>Pentatomoidea</taxon>
        <taxon>Pentatomidae</taxon>
        <taxon>Pentatominae</taxon>
        <taxon>Nezara</taxon>
    </lineage>
</organism>
<dbReference type="OrthoDB" id="19174at2759"/>
<sequence>MSEFEDSALASKFNQRGSKECSSGSSVTRSRKSFEVKKYLGSVGALHLLTIQNQRGGPLLHIAVGEQRADVVEVLIHNGEDPNIRGLKDTTPLQEAAAKGYTAVVKVSAIGYQLQYVLLENGADISAETTMGETPLLLASHAGNQDVVEMLRAAGAEWYYSYESLTDCAISL</sequence>
<evidence type="ECO:0000313" key="5">
    <source>
        <dbReference type="Proteomes" id="UP001152798"/>
    </source>
</evidence>
<accession>A0A9P0H782</accession>
<dbReference type="PROSITE" id="PS50088">
    <property type="entry name" value="ANK_REPEAT"/>
    <property type="match status" value="2"/>
</dbReference>
<dbReference type="Pfam" id="PF12796">
    <property type="entry name" value="Ank_2"/>
    <property type="match status" value="1"/>
</dbReference>
<dbReference type="Gene3D" id="1.25.40.20">
    <property type="entry name" value="Ankyrin repeat-containing domain"/>
    <property type="match status" value="1"/>
</dbReference>
<protein>
    <submittedName>
        <fullName evidence="4">Uncharacterized protein</fullName>
    </submittedName>
</protein>
<dbReference type="AlphaFoldDB" id="A0A9P0H782"/>
<gene>
    <name evidence="4" type="ORF">NEZAVI_LOCUS6646</name>
</gene>
<dbReference type="SUPFAM" id="SSF48403">
    <property type="entry name" value="Ankyrin repeat"/>
    <property type="match status" value="1"/>
</dbReference>
<feature type="repeat" description="ANK" evidence="3">
    <location>
        <begin position="55"/>
        <end position="87"/>
    </location>
</feature>
<keyword evidence="5" id="KW-1185">Reference proteome</keyword>
<proteinExistence type="predicted"/>
<evidence type="ECO:0000256" key="3">
    <source>
        <dbReference type="PROSITE-ProRule" id="PRU00023"/>
    </source>
</evidence>
<dbReference type="PROSITE" id="PS50297">
    <property type="entry name" value="ANK_REP_REGION"/>
    <property type="match status" value="2"/>
</dbReference>
<dbReference type="SMART" id="SM00248">
    <property type="entry name" value="ANK"/>
    <property type="match status" value="3"/>
</dbReference>
<dbReference type="InterPro" id="IPR036770">
    <property type="entry name" value="Ankyrin_rpt-contain_sf"/>
</dbReference>
<dbReference type="PANTHER" id="PTHR24171">
    <property type="entry name" value="ANKYRIN REPEAT DOMAIN-CONTAINING PROTEIN 39-RELATED"/>
    <property type="match status" value="1"/>
</dbReference>
<dbReference type="InterPro" id="IPR002110">
    <property type="entry name" value="Ankyrin_rpt"/>
</dbReference>
<evidence type="ECO:0000256" key="1">
    <source>
        <dbReference type="ARBA" id="ARBA00022737"/>
    </source>
</evidence>
<dbReference type="EMBL" id="OV725079">
    <property type="protein sequence ID" value="CAH1396606.1"/>
    <property type="molecule type" value="Genomic_DNA"/>
</dbReference>
<keyword evidence="1" id="KW-0677">Repeat</keyword>
<feature type="repeat" description="ANK" evidence="3">
    <location>
        <begin position="131"/>
        <end position="157"/>
    </location>
</feature>
<evidence type="ECO:0000256" key="2">
    <source>
        <dbReference type="ARBA" id="ARBA00023043"/>
    </source>
</evidence>
<reference evidence="4" key="1">
    <citation type="submission" date="2022-01" db="EMBL/GenBank/DDBJ databases">
        <authorList>
            <person name="King R."/>
        </authorList>
    </citation>
    <scope>NUCLEOTIDE SEQUENCE</scope>
</reference>
<dbReference type="Proteomes" id="UP001152798">
    <property type="component" value="Chromosome 3"/>
</dbReference>
<evidence type="ECO:0000313" key="4">
    <source>
        <dbReference type="EMBL" id="CAH1396606.1"/>
    </source>
</evidence>
<name>A0A9P0H782_NEZVI</name>